<protein>
    <submittedName>
        <fullName evidence="1">Uncharacterized protein</fullName>
    </submittedName>
</protein>
<dbReference type="AlphaFoldDB" id="A0A2N1N3G4"/>
<organism evidence="1 2">
    <name type="scientific">Rhizophagus irregularis</name>
    <dbReference type="NCBI Taxonomy" id="588596"/>
    <lineage>
        <taxon>Eukaryota</taxon>
        <taxon>Fungi</taxon>
        <taxon>Fungi incertae sedis</taxon>
        <taxon>Mucoromycota</taxon>
        <taxon>Glomeromycotina</taxon>
        <taxon>Glomeromycetes</taxon>
        <taxon>Glomerales</taxon>
        <taxon>Glomeraceae</taxon>
        <taxon>Rhizophagus</taxon>
    </lineage>
</organism>
<name>A0A2N1N3G4_9GLOM</name>
<reference evidence="1 2" key="1">
    <citation type="submission" date="2016-04" db="EMBL/GenBank/DDBJ databases">
        <title>Genome analyses suggest a sexual origin of heterokaryosis in a supposedly ancient asexual fungus.</title>
        <authorList>
            <person name="Ropars J."/>
            <person name="Sedzielewska K."/>
            <person name="Noel J."/>
            <person name="Charron P."/>
            <person name="Farinelli L."/>
            <person name="Marton T."/>
            <person name="Kruger M."/>
            <person name="Pelin A."/>
            <person name="Brachmann A."/>
            <person name="Corradi N."/>
        </authorList>
    </citation>
    <scope>NUCLEOTIDE SEQUENCE [LARGE SCALE GENOMIC DNA]</scope>
    <source>
        <strain evidence="1 2">C2</strain>
    </source>
</reference>
<gene>
    <name evidence="1" type="ORF">RhiirC2_713410</name>
</gene>
<dbReference type="EMBL" id="LLXL01000845">
    <property type="protein sequence ID" value="PKK68398.1"/>
    <property type="molecule type" value="Genomic_DNA"/>
</dbReference>
<dbReference type="Proteomes" id="UP000233469">
    <property type="component" value="Unassembled WGS sequence"/>
</dbReference>
<sequence>MDQLEKPTCDKLSKQQGSRLKKLNFIYPTADIQQRNYPKLYPDRLPCMECTSTVDTNEHLGLCPAHKESWTHFFDFAQSKNATFYAKLHIATYTRRDGFFLIIQPTLDGHLRILANLKKLENFGVEKLMKKFIRQTHKYMKQKYKMLHIKEELK</sequence>
<comment type="caution">
    <text evidence="1">The sequence shown here is derived from an EMBL/GenBank/DDBJ whole genome shotgun (WGS) entry which is preliminary data.</text>
</comment>
<reference evidence="1 2" key="2">
    <citation type="submission" date="2017-10" db="EMBL/GenBank/DDBJ databases">
        <title>Extensive intraspecific genome diversity in a model arbuscular mycorrhizal fungus.</title>
        <authorList>
            <person name="Chen E.C.H."/>
            <person name="Morin E."/>
            <person name="Baudet D."/>
            <person name="Noel J."/>
            <person name="Ndikumana S."/>
            <person name="Charron P."/>
            <person name="St-Onge C."/>
            <person name="Giorgi J."/>
            <person name="Grigoriev I.V."/>
            <person name="Roux C."/>
            <person name="Martin F.M."/>
            <person name="Corradi N."/>
        </authorList>
    </citation>
    <scope>NUCLEOTIDE SEQUENCE [LARGE SCALE GENOMIC DNA]</scope>
    <source>
        <strain evidence="1 2">C2</strain>
    </source>
</reference>
<accession>A0A2N1N3G4</accession>
<proteinExistence type="predicted"/>
<evidence type="ECO:0000313" key="1">
    <source>
        <dbReference type="EMBL" id="PKK68398.1"/>
    </source>
</evidence>
<evidence type="ECO:0000313" key="2">
    <source>
        <dbReference type="Proteomes" id="UP000233469"/>
    </source>
</evidence>